<reference evidence="2 3" key="1">
    <citation type="submission" date="2022-04" db="EMBL/GenBank/DDBJ databases">
        <title>Positive selection, recombination, and allopatry shape intraspecific diversity of widespread and dominant cyanobacteria.</title>
        <authorList>
            <person name="Wei J."/>
            <person name="Shu W."/>
            <person name="Hu C."/>
        </authorList>
    </citation>
    <scope>NUCLEOTIDE SEQUENCE [LARGE SCALE GENOMIC DNA]</scope>
    <source>
        <strain evidence="2 3">DQ-A4</strain>
    </source>
</reference>
<gene>
    <name evidence="2" type="ORF">NC992_19445</name>
</gene>
<evidence type="ECO:0000259" key="1">
    <source>
        <dbReference type="Pfam" id="PF13391"/>
    </source>
</evidence>
<evidence type="ECO:0000313" key="3">
    <source>
        <dbReference type="Proteomes" id="UP001482513"/>
    </source>
</evidence>
<dbReference type="CDD" id="cd00085">
    <property type="entry name" value="HNHc"/>
    <property type="match status" value="1"/>
</dbReference>
<dbReference type="PIRSF" id="PIRSF030850">
    <property type="entry name" value="UCP030850"/>
    <property type="match status" value="1"/>
</dbReference>
<dbReference type="GO" id="GO:0004519">
    <property type="term" value="F:endonuclease activity"/>
    <property type="evidence" value="ECO:0007669"/>
    <property type="project" value="UniProtKB-KW"/>
</dbReference>
<keyword evidence="2" id="KW-0378">Hydrolase</keyword>
<keyword evidence="2" id="KW-0540">Nuclease</keyword>
<dbReference type="RefSeq" id="WP_313887073.1">
    <property type="nucleotide sequence ID" value="NZ_JAMPKX010000010.1"/>
</dbReference>
<keyword evidence="2" id="KW-0255">Endonuclease</keyword>
<comment type="caution">
    <text evidence="2">The sequence shown here is derived from an EMBL/GenBank/DDBJ whole genome shotgun (WGS) entry which is preliminary data.</text>
</comment>
<dbReference type="Pfam" id="PF13391">
    <property type="entry name" value="HNH_2"/>
    <property type="match status" value="1"/>
</dbReference>
<dbReference type="InterPro" id="IPR003615">
    <property type="entry name" value="HNH_nuc"/>
</dbReference>
<accession>A0ABV0K8F6</accession>
<keyword evidence="3" id="KW-1185">Reference proteome</keyword>
<sequence length="289" mass="33611">MLLISVIELIDQGKIRLNQVPLSPELISTFLKYWRSLVRTDHRSDISLPFVHLTGDEFWHLTFYPESETATPTGLGRKGVTAVRRIVQYASFDPELSVILQDPGQRVILLRVLIDSWFSGRSNEIEQLSLIDEFELVKTQLLREGGATYNVEDLKNEENIVVRNGAFRKIVVSLYDQRCAFCGLRIISADGQDIVDGAHIKPFSEFRDDRFVNGLALCKNHHWAFDHGWFGVDDDYRIVIPQERFMEEPAVESREMVAFRGEAIRLPEEREFMSSLEGLRWHRERWRME</sequence>
<protein>
    <submittedName>
        <fullName evidence="2">HNH endonuclease</fullName>
    </submittedName>
</protein>
<proteinExistence type="predicted"/>
<dbReference type="InterPro" id="IPR011396">
    <property type="entry name" value="PT_DNA_restrict"/>
</dbReference>
<feature type="domain" description="HNH nuclease" evidence="1">
    <location>
        <begin position="179"/>
        <end position="233"/>
    </location>
</feature>
<dbReference type="EMBL" id="JAMPKX010000010">
    <property type="protein sequence ID" value="MEP0949064.1"/>
    <property type="molecule type" value="Genomic_DNA"/>
</dbReference>
<evidence type="ECO:0000313" key="2">
    <source>
        <dbReference type="EMBL" id="MEP0949064.1"/>
    </source>
</evidence>
<dbReference type="Proteomes" id="UP001482513">
    <property type="component" value="Unassembled WGS sequence"/>
</dbReference>
<name>A0ABV0K8F6_9CYAN</name>
<organism evidence="2 3">
    <name type="scientific">Leptolyngbya subtilissima DQ-A4</name>
    <dbReference type="NCBI Taxonomy" id="2933933"/>
    <lineage>
        <taxon>Bacteria</taxon>
        <taxon>Bacillati</taxon>
        <taxon>Cyanobacteriota</taxon>
        <taxon>Cyanophyceae</taxon>
        <taxon>Leptolyngbyales</taxon>
        <taxon>Leptolyngbyaceae</taxon>
        <taxon>Leptolyngbya group</taxon>
        <taxon>Leptolyngbya</taxon>
    </lineage>
</organism>